<reference evidence="2" key="2">
    <citation type="journal article" date="2022" name="Microbiol. Resour. Announc.">
        <title>Whole-Genome Sequence of Entomortierella parvispora E1425, a Mucoromycotan Fungus Associated with Burkholderiaceae-Related Endosymbiotic Bacteria.</title>
        <authorList>
            <person name="Herlambang A."/>
            <person name="Guo Y."/>
            <person name="Takashima Y."/>
            <person name="Narisawa K."/>
            <person name="Ohta H."/>
            <person name="Nishizawa T."/>
        </authorList>
    </citation>
    <scope>NUCLEOTIDE SEQUENCE</scope>
    <source>
        <strain evidence="2">E1425</strain>
    </source>
</reference>
<keyword evidence="3" id="KW-1185">Reference proteome</keyword>
<feature type="transmembrane region" description="Helical" evidence="1">
    <location>
        <begin position="78"/>
        <end position="95"/>
    </location>
</feature>
<proteinExistence type="predicted"/>
<dbReference type="EMBL" id="BQFW01000015">
    <property type="protein sequence ID" value="GJJ79053.1"/>
    <property type="molecule type" value="Genomic_DNA"/>
</dbReference>
<gene>
    <name evidence="2" type="ORF">EMPS_11412</name>
</gene>
<feature type="transmembrane region" description="Helical" evidence="1">
    <location>
        <begin position="101"/>
        <end position="120"/>
    </location>
</feature>
<feature type="transmembrane region" description="Helical" evidence="1">
    <location>
        <begin position="219"/>
        <end position="238"/>
    </location>
</feature>
<organism evidence="2 3">
    <name type="scientific">Entomortierella parvispora</name>
    <dbReference type="NCBI Taxonomy" id="205924"/>
    <lineage>
        <taxon>Eukaryota</taxon>
        <taxon>Fungi</taxon>
        <taxon>Fungi incertae sedis</taxon>
        <taxon>Mucoromycota</taxon>
        <taxon>Mortierellomycotina</taxon>
        <taxon>Mortierellomycetes</taxon>
        <taxon>Mortierellales</taxon>
        <taxon>Mortierellaceae</taxon>
        <taxon>Entomortierella</taxon>
    </lineage>
</organism>
<comment type="caution">
    <text evidence="2">The sequence shown here is derived from an EMBL/GenBank/DDBJ whole genome shotgun (WGS) entry which is preliminary data.</text>
</comment>
<evidence type="ECO:0000313" key="3">
    <source>
        <dbReference type="Proteomes" id="UP000827284"/>
    </source>
</evidence>
<feature type="transmembrane region" description="Helical" evidence="1">
    <location>
        <begin position="132"/>
        <end position="150"/>
    </location>
</feature>
<keyword evidence="1" id="KW-0812">Transmembrane</keyword>
<keyword evidence="1" id="KW-0472">Membrane</keyword>
<keyword evidence="1" id="KW-1133">Transmembrane helix</keyword>
<feature type="transmembrane region" description="Helical" evidence="1">
    <location>
        <begin position="196"/>
        <end position="213"/>
    </location>
</feature>
<evidence type="ECO:0000313" key="2">
    <source>
        <dbReference type="EMBL" id="GJJ79053.1"/>
    </source>
</evidence>
<sequence>MPLHPALLKTLNTLTFTAAISTMSYYHKFLVHALAGHPNFLSNSHIGFLIPTLSWFLLGGFSYLVQWFDSTHEMVVEAVDWHLFVSNLVITGWVLSWVHDYLVVGQVLLVVNAVLVWRLYSRLRAFTATSLMDYLFVQVSFSVYNALVWLDVFQNFFAAFTTKEGGPESWAAFGAAGALVVLMVIGTHYTEFARDPDSWCGAVIALMTLSITVEQGSAVPVVHMAGLLSVGWLVGALVRRVLRNVAVWHERNQDDFHEGRPLLG</sequence>
<feature type="transmembrane region" description="Helical" evidence="1">
    <location>
        <begin position="170"/>
        <end position="189"/>
    </location>
</feature>
<reference evidence="2" key="1">
    <citation type="submission" date="2021-11" db="EMBL/GenBank/DDBJ databases">
        <authorList>
            <person name="Herlambang A."/>
            <person name="Guo Y."/>
            <person name="Takashima Y."/>
            <person name="Nishizawa T."/>
        </authorList>
    </citation>
    <scope>NUCLEOTIDE SEQUENCE</scope>
    <source>
        <strain evidence="2">E1425</strain>
    </source>
</reference>
<feature type="transmembrane region" description="Helical" evidence="1">
    <location>
        <begin position="46"/>
        <end position="66"/>
    </location>
</feature>
<evidence type="ECO:0008006" key="4">
    <source>
        <dbReference type="Google" id="ProtNLM"/>
    </source>
</evidence>
<protein>
    <recommendedName>
        <fullName evidence="4">Transmembrane protein</fullName>
    </recommendedName>
</protein>
<accession>A0A9P3HMS3</accession>
<evidence type="ECO:0000256" key="1">
    <source>
        <dbReference type="SAM" id="Phobius"/>
    </source>
</evidence>
<name>A0A9P3HMS3_9FUNG</name>
<dbReference type="Proteomes" id="UP000827284">
    <property type="component" value="Unassembled WGS sequence"/>
</dbReference>
<dbReference type="AlphaFoldDB" id="A0A9P3HMS3"/>
<feature type="transmembrane region" description="Helical" evidence="1">
    <location>
        <begin position="7"/>
        <end position="26"/>
    </location>
</feature>
<dbReference type="OrthoDB" id="2390534at2759"/>